<dbReference type="PANTHER" id="PTHR35526:SF3">
    <property type="entry name" value="ANTI-SIGMA-F FACTOR RSBW"/>
    <property type="match status" value="1"/>
</dbReference>
<proteinExistence type="predicted"/>
<keyword evidence="1" id="KW-0547">Nucleotide-binding</keyword>
<keyword evidence="2" id="KW-1185">Reference proteome</keyword>
<evidence type="ECO:0000313" key="2">
    <source>
        <dbReference type="Proteomes" id="UP001500994"/>
    </source>
</evidence>
<dbReference type="Proteomes" id="UP001500994">
    <property type="component" value="Unassembled WGS sequence"/>
</dbReference>
<comment type="caution">
    <text evidence="1">The sequence shown here is derived from an EMBL/GenBank/DDBJ whole genome shotgun (WGS) entry which is preliminary data.</text>
</comment>
<protein>
    <submittedName>
        <fullName evidence="1">ATP-binding protein</fullName>
    </submittedName>
</protein>
<organism evidence="1 2">
    <name type="scientific">Streptomyces lunalinharesii</name>
    <dbReference type="NCBI Taxonomy" id="333384"/>
    <lineage>
        <taxon>Bacteria</taxon>
        <taxon>Bacillati</taxon>
        <taxon>Actinomycetota</taxon>
        <taxon>Actinomycetes</taxon>
        <taxon>Kitasatosporales</taxon>
        <taxon>Streptomycetaceae</taxon>
        <taxon>Streptomyces</taxon>
    </lineage>
</organism>
<keyword evidence="1" id="KW-0067">ATP-binding</keyword>
<evidence type="ECO:0000313" key="1">
    <source>
        <dbReference type="EMBL" id="GAA2656899.1"/>
    </source>
</evidence>
<dbReference type="EMBL" id="BAAARK010000006">
    <property type="protein sequence ID" value="GAA2656899.1"/>
    <property type="molecule type" value="Genomic_DNA"/>
</dbReference>
<dbReference type="InterPro" id="IPR050267">
    <property type="entry name" value="Anti-sigma-factor_SerPK"/>
</dbReference>
<sequence>MTTHPAGPPAALFPTQPLSRWLAHAPRDIRLDDRAIRPAGLAARALSADGKAASEARRFTGATLDGWNLKPLVDNAALVVSELLSNALRYGLAKPDGQPRGATAPHQLWMGLLRCRDLVLCTVCDHSPDVPVLREPDFFAQSGRGLHIIDCLSSSWGWTTPTAAGKAVWAALPAAE</sequence>
<dbReference type="CDD" id="cd16936">
    <property type="entry name" value="HATPase_RsbW-like"/>
    <property type="match status" value="1"/>
</dbReference>
<dbReference type="PANTHER" id="PTHR35526">
    <property type="entry name" value="ANTI-SIGMA-F FACTOR RSBW-RELATED"/>
    <property type="match status" value="1"/>
</dbReference>
<dbReference type="GO" id="GO:0005524">
    <property type="term" value="F:ATP binding"/>
    <property type="evidence" value="ECO:0007669"/>
    <property type="project" value="UniProtKB-KW"/>
</dbReference>
<accession>A0ABN3RNB6</accession>
<dbReference type="RefSeq" id="WP_344575076.1">
    <property type="nucleotide sequence ID" value="NZ_BAAARK010000006.1"/>
</dbReference>
<gene>
    <name evidence="1" type="ORF">GCM10009864_23790</name>
</gene>
<reference evidence="1 2" key="1">
    <citation type="journal article" date="2019" name="Int. J. Syst. Evol. Microbiol.">
        <title>The Global Catalogue of Microorganisms (GCM) 10K type strain sequencing project: providing services to taxonomists for standard genome sequencing and annotation.</title>
        <authorList>
            <consortium name="The Broad Institute Genomics Platform"/>
            <consortium name="The Broad Institute Genome Sequencing Center for Infectious Disease"/>
            <person name="Wu L."/>
            <person name="Ma J."/>
        </authorList>
    </citation>
    <scope>NUCLEOTIDE SEQUENCE [LARGE SCALE GENOMIC DNA]</scope>
    <source>
        <strain evidence="1 2">JCM 16374</strain>
    </source>
</reference>
<dbReference type="InterPro" id="IPR036890">
    <property type="entry name" value="HATPase_C_sf"/>
</dbReference>
<name>A0ABN3RNB6_9ACTN</name>
<dbReference type="SUPFAM" id="SSF55874">
    <property type="entry name" value="ATPase domain of HSP90 chaperone/DNA topoisomerase II/histidine kinase"/>
    <property type="match status" value="1"/>
</dbReference>
<dbReference type="Gene3D" id="3.30.565.10">
    <property type="entry name" value="Histidine kinase-like ATPase, C-terminal domain"/>
    <property type="match status" value="1"/>
</dbReference>